<dbReference type="Proteomes" id="UP000691718">
    <property type="component" value="Unassembled WGS sequence"/>
</dbReference>
<protein>
    <submittedName>
        <fullName evidence="1">(apollo) hypothetical protein</fullName>
    </submittedName>
</protein>
<evidence type="ECO:0000313" key="1">
    <source>
        <dbReference type="EMBL" id="CAG4963574.1"/>
    </source>
</evidence>
<accession>A0A8S3WK43</accession>
<sequence>MMKIAREKLAATWIVVKGQKRTDQITYQTLEMYRPLFKYLNGKDIAKLNLSDTRILRYIGTHAGLDRHQVFYHIHACDPLQRRFYLAMMTRTQALGKAYSWNARDVSRLGYLLAEVEGPDLSAINPEAVAGITAHVTFNVITLFNSYKYQQLLNSTLCNSKNKAQIRQRS</sequence>
<gene>
    <name evidence="1" type="ORF">PAPOLLO_LOCUS7016</name>
</gene>
<organism evidence="1 2">
    <name type="scientific">Parnassius apollo</name>
    <name type="common">Apollo butterfly</name>
    <name type="synonym">Papilio apollo</name>
    <dbReference type="NCBI Taxonomy" id="110799"/>
    <lineage>
        <taxon>Eukaryota</taxon>
        <taxon>Metazoa</taxon>
        <taxon>Ecdysozoa</taxon>
        <taxon>Arthropoda</taxon>
        <taxon>Hexapoda</taxon>
        <taxon>Insecta</taxon>
        <taxon>Pterygota</taxon>
        <taxon>Neoptera</taxon>
        <taxon>Endopterygota</taxon>
        <taxon>Lepidoptera</taxon>
        <taxon>Glossata</taxon>
        <taxon>Ditrysia</taxon>
        <taxon>Papilionoidea</taxon>
        <taxon>Papilionidae</taxon>
        <taxon>Parnassiinae</taxon>
        <taxon>Parnassini</taxon>
        <taxon>Parnassius</taxon>
        <taxon>Parnassius</taxon>
    </lineage>
</organism>
<comment type="caution">
    <text evidence="1">The sequence shown here is derived from an EMBL/GenBank/DDBJ whole genome shotgun (WGS) entry which is preliminary data.</text>
</comment>
<name>A0A8S3WK43_PARAO</name>
<dbReference type="OrthoDB" id="6753181at2759"/>
<dbReference type="AlphaFoldDB" id="A0A8S3WK43"/>
<keyword evidence="2" id="KW-1185">Reference proteome</keyword>
<evidence type="ECO:0000313" key="2">
    <source>
        <dbReference type="Proteomes" id="UP000691718"/>
    </source>
</evidence>
<proteinExistence type="predicted"/>
<reference evidence="1" key="1">
    <citation type="submission" date="2021-04" db="EMBL/GenBank/DDBJ databases">
        <authorList>
            <person name="Tunstrom K."/>
        </authorList>
    </citation>
    <scope>NUCLEOTIDE SEQUENCE</scope>
</reference>
<dbReference type="EMBL" id="CAJQZP010000478">
    <property type="protein sequence ID" value="CAG4963574.1"/>
    <property type="molecule type" value="Genomic_DNA"/>
</dbReference>